<dbReference type="InterPro" id="IPR001296">
    <property type="entry name" value="Glyco_trans_1"/>
</dbReference>
<comment type="caution">
    <text evidence="3">The sequence shown here is derived from an EMBL/GenBank/DDBJ whole genome shotgun (WGS) entry which is preliminary data.</text>
</comment>
<dbReference type="Pfam" id="PF13439">
    <property type="entry name" value="Glyco_transf_4"/>
    <property type="match status" value="1"/>
</dbReference>
<dbReference type="GO" id="GO:0016757">
    <property type="term" value="F:glycosyltransferase activity"/>
    <property type="evidence" value="ECO:0007669"/>
    <property type="project" value="InterPro"/>
</dbReference>
<dbReference type="PANTHER" id="PTHR45947:SF13">
    <property type="entry name" value="TRANSFERASE"/>
    <property type="match status" value="1"/>
</dbReference>
<proteinExistence type="predicted"/>
<dbReference type="GeneID" id="93165165"/>
<dbReference type="RefSeq" id="WP_048929656.1">
    <property type="nucleotide sequence ID" value="NZ_KQ235877.1"/>
</dbReference>
<evidence type="ECO:0000313" key="3">
    <source>
        <dbReference type="EMBL" id="KMW21573.1"/>
    </source>
</evidence>
<evidence type="ECO:0008006" key="5">
    <source>
        <dbReference type="Google" id="ProtNLM"/>
    </source>
</evidence>
<protein>
    <recommendedName>
        <fullName evidence="5">Glycosyltransferase subfamily 4-like N-terminal domain-containing protein</fullName>
    </recommendedName>
</protein>
<gene>
    <name evidence="3" type="ORF">HMPREF9470_01678</name>
</gene>
<dbReference type="EMBL" id="ADLK01000015">
    <property type="protein sequence ID" value="KMW21573.1"/>
    <property type="molecule type" value="Genomic_DNA"/>
</dbReference>
<dbReference type="PATRIC" id="fig|742734.4.peg.1797"/>
<feature type="domain" description="Glycosyl transferase family 1" evidence="1">
    <location>
        <begin position="233"/>
        <end position="377"/>
    </location>
</feature>
<dbReference type="PANTHER" id="PTHR45947">
    <property type="entry name" value="SULFOQUINOVOSYL TRANSFERASE SQD2"/>
    <property type="match status" value="1"/>
</dbReference>
<dbReference type="Gene3D" id="3.40.50.2000">
    <property type="entry name" value="Glycogen Phosphorylase B"/>
    <property type="match status" value="2"/>
</dbReference>
<sequence length="403" mass="46152">MKILIINKFLMPKGGSETYIIQIGNCLEQMGHDVQYFGMDEPGRTLGNRINQYTSNMDFHTRGFGRLAYPLRVLYSREARQKLTRVLEDFQPDAVHINNFNYQLTPSILYGIRDHERRSGKRAAVLYTAHDYQLICPNHMLNSPGDGQNCELCVDGHYVSCVRKRCIHLSMAKSLLGAAEGMVYRKLKVYQYIDRVICPSYFMEEKMNHVDLFRGRTITMHNFAVRGEEVPGVKKDYILYFGRYSREKGIGTLLRACRELPDIPFVLAGAGPLEDRIRGIPNIKNLGFVKGEGLNRLIREARFSIYPSEYYENCPFSVIESQLLRTPVLGARIGGIPELIQEGVNGALFTSGDLGDLKEKIRYLWDRPQLCAQWSDRCRDIPYDTVETYCNKLLELYGAGREG</sequence>
<reference evidence="3 4" key="1">
    <citation type="submission" date="2011-04" db="EMBL/GenBank/DDBJ databases">
        <title>The Genome Sequence of Clostridium citroniae WAL-19142.</title>
        <authorList>
            <consortium name="The Broad Institute Genome Sequencing Platform"/>
            <person name="Earl A."/>
            <person name="Ward D."/>
            <person name="Feldgarden M."/>
            <person name="Gevers D."/>
            <person name="Warren Y.A."/>
            <person name="Tyrrell K.L."/>
            <person name="Citron D.M."/>
            <person name="Goldstein E.J."/>
            <person name="Daigneault M."/>
            <person name="Allen-Vercoe E."/>
            <person name="Young S.K."/>
            <person name="Zeng Q."/>
            <person name="Gargeya S."/>
            <person name="Fitzgerald M."/>
            <person name="Haas B."/>
            <person name="Abouelleil A."/>
            <person name="Alvarado L."/>
            <person name="Arachchi H.M."/>
            <person name="Berlin A."/>
            <person name="Brown A."/>
            <person name="Chapman S.B."/>
            <person name="Chen Z."/>
            <person name="Dunbar C."/>
            <person name="Freedman E."/>
            <person name="Gearin G."/>
            <person name="Gellesch M."/>
            <person name="Goldberg J."/>
            <person name="Griggs A."/>
            <person name="Gujja S."/>
            <person name="Heilman E.R."/>
            <person name="Heiman D."/>
            <person name="Howarth C."/>
            <person name="Larson L."/>
            <person name="Lui A."/>
            <person name="MacDonald P.J."/>
            <person name="Mehta T."/>
            <person name="Montmayeur A."/>
            <person name="Murphy C."/>
            <person name="Neiman D."/>
            <person name="Pearson M."/>
            <person name="Priest M."/>
            <person name="Roberts A."/>
            <person name="Saif S."/>
            <person name="Shea T."/>
            <person name="Shenoy N."/>
            <person name="Sisk P."/>
            <person name="Stolte C."/>
            <person name="Sykes S."/>
            <person name="White J."/>
            <person name="Yandava C."/>
            <person name="Wortman J."/>
            <person name="Nusbaum C."/>
            <person name="Birren B."/>
        </authorList>
    </citation>
    <scope>NUCLEOTIDE SEQUENCE [LARGE SCALE GENOMIC DNA]</scope>
    <source>
        <strain evidence="3 4">WAL-19142</strain>
    </source>
</reference>
<dbReference type="AlphaFoldDB" id="A0A0J9C8W0"/>
<dbReference type="OrthoDB" id="9815550at2"/>
<name>A0A0J9C8W0_9FIRM</name>
<evidence type="ECO:0000259" key="2">
    <source>
        <dbReference type="Pfam" id="PF13439"/>
    </source>
</evidence>
<dbReference type="Proteomes" id="UP000037392">
    <property type="component" value="Unassembled WGS sequence"/>
</dbReference>
<dbReference type="SUPFAM" id="SSF53756">
    <property type="entry name" value="UDP-Glycosyltransferase/glycogen phosphorylase"/>
    <property type="match status" value="1"/>
</dbReference>
<accession>A0A0J9C8W0</accession>
<evidence type="ECO:0000313" key="4">
    <source>
        <dbReference type="Proteomes" id="UP000037392"/>
    </source>
</evidence>
<dbReference type="InterPro" id="IPR028098">
    <property type="entry name" value="Glyco_trans_4-like_N"/>
</dbReference>
<organism evidence="3 4">
    <name type="scientific">[Clostridium] citroniae WAL-19142</name>
    <dbReference type="NCBI Taxonomy" id="742734"/>
    <lineage>
        <taxon>Bacteria</taxon>
        <taxon>Bacillati</taxon>
        <taxon>Bacillota</taxon>
        <taxon>Clostridia</taxon>
        <taxon>Lachnospirales</taxon>
        <taxon>Lachnospiraceae</taxon>
        <taxon>Enterocloster</taxon>
    </lineage>
</organism>
<feature type="domain" description="Glycosyltransferase subfamily 4-like N-terminal" evidence="2">
    <location>
        <begin position="14"/>
        <end position="219"/>
    </location>
</feature>
<dbReference type="InterPro" id="IPR050194">
    <property type="entry name" value="Glycosyltransferase_grp1"/>
</dbReference>
<evidence type="ECO:0000259" key="1">
    <source>
        <dbReference type="Pfam" id="PF00534"/>
    </source>
</evidence>
<dbReference type="Pfam" id="PF00534">
    <property type="entry name" value="Glycos_transf_1"/>
    <property type="match status" value="1"/>
</dbReference>